<feature type="domain" description="Glycosyltransferase 2-like" evidence="2">
    <location>
        <begin position="4"/>
        <end position="188"/>
    </location>
</feature>
<sequence>MKLSVIVVNYNVRHFLEQCLASVYQALEGIDGEIIVVDNASIDGSVEMLKNKFPSIKVIANKKNIGFSKANNQAIKEAKGEYILLLNPDTLVQENTFRECIAFMDQHPDAGGLTVKMIDGKGKYLPESKRGFPSPWTAFCKIFGLTSLFPKSKTFASYYLGHLDKNSTHEIEILPGAFMFLRKTALDKVGLLDEDFFMYGEDIDLSYRIIQAGFKNYYYPACQIIHYKGESTKKGSLNYVLVFYKAMIIFAQKHIGKKSRKYFTSIIKFAVIVRATVSALKRLLVKIWLPLVDLLILILGAITIIPAWEQYRHGNVNVYPQDILHWLIGLYFTIWIFSLWLYGAYDKPQARKSAGKGILVGSLVILLIYSILPGHYRFSRAIIILLTLWTIAGAYLSRYLLSLLQEGIFKPNKKNKNIAFVGTDKELEKSAAILRNVGISENKVIRFYPNEIFDQNKQISTSILEDSILYNNVTEIIFGTQQIPMASIILLMISLSKHDVEFKIALHSGDSIVGSNSIQTTGELYTLDYMTLSSPMARRLKRLFDIIASLFLILFWIIIAPFLKKPFHVLSSAIKVLFYRKTWIGYNNSQSKLLPNIKPAVYSYGKHSSSSSENCNLLDSQYAKNYSIKIDLKELIKNLF</sequence>
<evidence type="ECO:0000256" key="1">
    <source>
        <dbReference type="SAM" id="Phobius"/>
    </source>
</evidence>
<proteinExistence type="predicted"/>
<evidence type="ECO:0000313" key="3">
    <source>
        <dbReference type="EMBL" id="QKG80495.1"/>
    </source>
</evidence>
<keyword evidence="1" id="KW-0812">Transmembrane</keyword>
<dbReference type="AlphaFoldDB" id="A0A7D3XLM4"/>
<dbReference type="GO" id="GO:0016740">
    <property type="term" value="F:transferase activity"/>
    <property type="evidence" value="ECO:0007669"/>
    <property type="project" value="UniProtKB-KW"/>
</dbReference>
<keyword evidence="4" id="KW-1185">Reference proteome</keyword>
<evidence type="ECO:0000259" key="2">
    <source>
        <dbReference type="Pfam" id="PF00535"/>
    </source>
</evidence>
<dbReference type="KEGG" id="ttz:FHG85_09525"/>
<evidence type="ECO:0000313" key="4">
    <source>
        <dbReference type="Proteomes" id="UP000500961"/>
    </source>
</evidence>
<feature type="transmembrane region" description="Helical" evidence="1">
    <location>
        <begin position="378"/>
        <end position="401"/>
    </location>
</feature>
<reference evidence="3 4" key="1">
    <citation type="submission" date="2019-07" db="EMBL/GenBank/DDBJ databases">
        <title>Thalassofilum flectens gen. nov., sp. nov., a novel moderate thermophilic anaerobe from a shallow sea hot spring in Kunashir Island (Russia), representing a new family in the order Bacteroidales, and proposal of Thalassofilacea fam. nov.</title>
        <authorList>
            <person name="Kochetkova T.V."/>
            <person name="Podosokorskaya O.A."/>
            <person name="Novikov A."/>
            <person name="Elcheninov A.G."/>
            <person name="Toshchakov S.V."/>
            <person name="Kublanov I.V."/>
        </authorList>
    </citation>
    <scope>NUCLEOTIDE SEQUENCE [LARGE SCALE GENOMIC DNA]</scope>
    <source>
        <strain evidence="3 4">38-H</strain>
    </source>
</reference>
<dbReference type="PANTHER" id="PTHR43179:SF7">
    <property type="entry name" value="RHAMNOSYLTRANSFERASE WBBL"/>
    <property type="match status" value="1"/>
</dbReference>
<dbReference type="SUPFAM" id="SSF53448">
    <property type="entry name" value="Nucleotide-diphospho-sugar transferases"/>
    <property type="match status" value="1"/>
</dbReference>
<dbReference type="Proteomes" id="UP000500961">
    <property type="component" value="Chromosome"/>
</dbReference>
<accession>A0A7D3XLM4</accession>
<protein>
    <submittedName>
        <fullName evidence="3">Glycosyltransferase</fullName>
    </submittedName>
</protein>
<feature type="transmembrane region" description="Helical" evidence="1">
    <location>
        <begin position="543"/>
        <end position="563"/>
    </location>
</feature>
<feature type="transmembrane region" description="Helical" evidence="1">
    <location>
        <begin position="323"/>
        <end position="342"/>
    </location>
</feature>
<dbReference type="InterPro" id="IPR001173">
    <property type="entry name" value="Glyco_trans_2-like"/>
</dbReference>
<feature type="transmembrane region" description="Helical" evidence="1">
    <location>
        <begin position="287"/>
        <end position="308"/>
    </location>
</feature>
<dbReference type="EMBL" id="CP041345">
    <property type="protein sequence ID" value="QKG80495.1"/>
    <property type="molecule type" value="Genomic_DNA"/>
</dbReference>
<keyword evidence="3" id="KW-0808">Transferase</keyword>
<keyword evidence="1" id="KW-1133">Transmembrane helix</keyword>
<dbReference type="PANTHER" id="PTHR43179">
    <property type="entry name" value="RHAMNOSYLTRANSFERASE WBBL"/>
    <property type="match status" value="1"/>
</dbReference>
<dbReference type="InterPro" id="IPR029044">
    <property type="entry name" value="Nucleotide-diphossugar_trans"/>
</dbReference>
<dbReference type="Pfam" id="PF00535">
    <property type="entry name" value="Glycos_transf_2"/>
    <property type="match status" value="1"/>
</dbReference>
<dbReference type="RefSeq" id="WP_173075264.1">
    <property type="nucleotide sequence ID" value="NZ_CP041345.1"/>
</dbReference>
<dbReference type="Gene3D" id="3.90.550.10">
    <property type="entry name" value="Spore Coat Polysaccharide Biosynthesis Protein SpsA, Chain A"/>
    <property type="match status" value="1"/>
</dbReference>
<organism evidence="3 4">
    <name type="scientific">Tenuifilum thalassicum</name>
    <dbReference type="NCBI Taxonomy" id="2590900"/>
    <lineage>
        <taxon>Bacteria</taxon>
        <taxon>Pseudomonadati</taxon>
        <taxon>Bacteroidota</taxon>
        <taxon>Bacteroidia</taxon>
        <taxon>Bacteroidales</taxon>
        <taxon>Tenuifilaceae</taxon>
        <taxon>Tenuifilum</taxon>
    </lineage>
</organism>
<gene>
    <name evidence="3" type="ORF">FHG85_09525</name>
</gene>
<name>A0A7D3XLM4_9BACT</name>
<dbReference type="CDD" id="cd04186">
    <property type="entry name" value="GT_2_like_c"/>
    <property type="match status" value="1"/>
</dbReference>
<feature type="transmembrane region" description="Helical" evidence="1">
    <location>
        <begin position="354"/>
        <end position="372"/>
    </location>
</feature>
<keyword evidence="1" id="KW-0472">Membrane</keyword>